<feature type="domain" description="EGF-like" evidence="22">
    <location>
        <begin position="1283"/>
        <end position="1320"/>
    </location>
</feature>
<keyword evidence="6 19" id="KW-0812">Transmembrane</keyword>
<keyword evidence="9 19" id="KW-1133">Transmembrane helix</keyword>
<keyword evidence="13" id="KW-0306">Gastrulation</keyword>
<organism evidence="23 24">
    <name type="scientific">Phascolarctos cinereus</name>
    <name type="common">Koala</name>
    <dbReference type="NCBI Taxonomy" id="38626"/>
    <lineage>
        <taxon>Eukaryota</taxon>
        <taxon>Metazoa</taxon>
        <taxon>Chordata</taxon>
        <taxon>Craniata</taxon>
        <taxon>Vertebrata</taxon>
        <taxon>Euteleostomi</taxon>
        <taxon>Mammalia</taxon>
        <taxon>Metatheria</taxon>
        <taxon>Diprotodontia</taxon>
        <taxon>Phascolarctidae</taxon>
        <taxon>Phascolarctos</taxon>
    </lineage>
</organism>
<dbReference type="InterPro" id="IPR000742">
    <property type="entry name" value="EGF"/>
</dbReference>
<dbReference type="FunFam" id="2.10.25.10:FF:000339">
    <property type="entry name" value="Crumbs cell polarity complex component 2"/>
    <property type="match status" value="1"/>
</dbReference>
<feature type="disulfide bond" evidence="17">
    <location>
        <begin position="168"/>
        <end position="177"/>
    </location>
</feature>
<evidence type="ECO:0000256" key="18">
    <source>
        <dbReference type="PROSITE-ProRule" id="PRU00122"/>
    </source>
</evidence>
<evidence type="ECO:0000256" key="6">
    <source>
        <dbReference type="ARBA" id="ARBA00022692"/>
    </source>
</evidence>
<feature type="disulfide bond" evidence="17">
    <location>
        <begin position="244"/>
        <end position="253"/>
    </location>
</feature>
<feature type="disulfide bond" evidence="17">
    <location>
        <begin position="1269"/>
        <end position="1278"/>
    </location>
</feature>
<comment type="subcellular location">
    <subcellularLocation>
        <location evidence="1">Apical cell membrane</location>
        <topology evidence="1">Single-pass type I membrane protein</topology>
    </subcellularLocation>
    <subcellularLocation>
        <location evidence="2">Secreted</location>
    </subcellularLocation>
</comment>
<feature type="domain" description="EGF-like" evidence="22">
    <location>
        <begin position="143"/>
        <end position="178"/>
    </location>
</feature>
<feature type="domain" description="Laminin G" evidence="21">
    <location>
        <begin position="991"/>
        <end position="1166"/>
    </location>
</feature>
<feature type="domain" description="EGF-like" evidence="22">
    <location>
        <begin position="333"/>
        <end position="369"/>
    </location>
</feature>
<feature type="domain" description="EGF-like" evidence="22">
    <location>
        <begin position="95"/>
        <end position="133"/>
    </location>
</feature>
<dbReference type="PROSITE" id="PS50026">
    <property type="entry name" value="EGF_3"/>
    <property type="match status" value="18"/>
</dbReference>
<evidence type="ECO:0000256" key="20">
    <source>
        <dbReference type="SAM" id="SignalP"/>
    </source>
</evidence>
<dbReference type="FunFam" id="2.10.25.10:FF:000109">
    <property type="entry name" value="Notch homolog 4, [Drosophila]"/>
    <property type="match status" value="2"/>
</dbReference>
<proteinExistence type="inferred from homology"/>
<evidence type="ECO:0000256" key="19">
    <source>
        <dbReference type="SAM" id="Phobius"/>
    </source>
</evidence>
<dbReference type="FunFam" id="2.10.25.10:FF:000045">
    <property type="entry name" value="Slit guidance ligand 2"/>
    <property type="match status" value="1"/>
</dbReference>
<feature type="disulfide bond" evidence="17">
    <location>
        <begin position="536"/>
        <end position="545"/>
    </location>
</feature>
<feature type="disulfide bond" evidence="17">
    <location>
        <begin position="282"/>
        <end position="291"/>
    </location>
</feature>
<dbReference type="SUPFAM" id="SSF49899">
    <property type="entry name" value="Concanavalin A-like lectins/glucanases"/>
    <property type="match status" value="3"/>
</dbReference>
<dbReference type="FunFam" id="2.10.25.10:FF:000066">
    <property type="entry name" value="FAT atypical cadherin 4"/>
    <property type="match status" value="1"/>
</dbReference>
<evidence type="ECO:0000313" key="24">
    <source>
        <dbReference type="RefSeq" id="XP_020823239.1"/>
    </source>
</evidence>
<evidence type="ECO:0000256" key="13">
    <source>
        <dbReference type="ARBA" id="ARBA00023218"/>
    </source>
</evidence>
<feature type="domain" description="EGF-like" evidence="22">
    <location>
        <begin position="1168"/>
        <end position="1204"/>
    </location>
</feature>
<feature type="domain" description="Laminin G" evidence="21">
    <location>
        <begin position="762"/>
        <end position="925"/>
    </location>
</feature>
<dbReference type="FunFam" id="2.10.25.10:FF:000282">
    <property type="entry name" value="Crumbs cell polarity complex component 2"/>
    <property type="match status" value="1"/>
</dbReference>
<feature type="domain" description="EGF-like" evidence="22">
    <location>
        <begin position="430"/>
        <end position="466"/>
    </location>
</feature>
<dbReference type="FunFam" id="2.60.120.200:FF:000081">
    <property type="entry name" value="Crumbs 1, cell polarity complex component"/>
    <property type="match status" value="1"/>
</dbReference>
<dbReference type="GO" id="GO:0007399">
    <property type="term" value="P:nervous system development"/>
    <property type="evidence" value="ECO:0007669"/>
    <property type="project" value="UniProtKB-ARBA"/>
</dbReference>
<dbReference type="InterPro" id="IPR013320">
    <property type="entry name" value="ConA-like_dom_sf"/>
</dbReference>
<dbReference type="InterPro" id="IPR049883">
    <property type="entry name" value="NOTCH1_EGF-like"/>
</dbReference>
<dbReference type="GO" id="GO:0032991">
    <property type="term" value="C:protein-containing complex"/>
    <property type="evidence" value="ECO:0007669"/>
    <property type="project" value="UniProtKB-ARBA"/>
</dbReference>
<evidence type="ECO:0000256" key="2">
    <source>
        <dbReference type="ARBA" id="ARBA00004613"/>
    </source>
</evidence>
<dbReference type="PROSITE" id="PS50025">
    <property type="entry name" value="LAM_G_DOMAIN"/>
    <property type="match status" value="3"/>
</dbReference>
<feature type="domain" description="EGF-like" evidence="22">
    <location>
        <begin position="506"/>
        <end position="546"/>
    </location>
</feature>
<feature type="signal peptide" evidence="20">
    <location>
        <begin position="1"/>
        <end position="28"/>
    </location>
</feature>
<dbReference type="SUPFAM" id="SSF57184">
    <property type="entry name" value="Growth factor receptor domain"/>
    <property type="match status" value="1"/>
</dbReference>
<keyword evidence="3" id="KW-1003">Cell membrane</keyword>
<dbReference type="CDD" id="cd00054">
    <property type="entry name" value="EGF_CA"/>
    <property type="match status" value="14"/>
</dbReference>
<accession>A0A6P5IXD1</accession>
<dbReference type="PANTHER" id="PTHR12916">
    <property type="entry name" value="CYTOCHROME C OXIDASE POLYPEPTIDE VIC-2"/>
    <property type="match status" value="1"/>
</dbReference>
<feature type="disulfide bond" evidence="17">
    <location>
        <begin position="359"/>
        <end position="368"/>
    </location>
</feature>
<dbReference type="Proteomes" id="UP000515140">
    <property type="component" value="Unplaced"/>
</dbReference>
<dbReference type="PROSITE" id="PS00010">
    <property type="entry name" value="ASX_HYDROXYL"/>
    <property type="match status" value="10"/>
</dbReference>
<dbReference type="Pfam" id="PF00008">
    <property type="entry name" value="EGF"/>
    <property type="match status" value="10"/>
</dbReference>
<dbReference type="FunFam" id="2.10.25.10:FF:000006">
    <property type="entry name" value="Versican core protein-like isoform 1"/>
    <property type="match status" value="2"/>
</dbReference>
<feature type="domain" description="EGF-like" evidence="22">
    <location>
        <begin position="1206"/>
        <end position="1241"/>
    </location>
</feature>
<dbReference type="FunCoup" id="A0A6P5IXD1">
    <property type="interactions" value="159"/>
</dbReference>
<feature type="domain" description="EGF-like" evidence="22">
    <location>
        <begin position="1243"/>
        <end position="1279"/>
    </location>
</feature>
<evidence type="ECO:0000256" key="12">
    <source>
        <dbReference type="ARBA" id="ARBA00023180"/>
    </source>
</evidence>
<keyword evidence="4" id="KW-0964">Secreted</keyword>
<feature type="chain" id="PRO_5027680238" description="Protein crumbs homolog 2" evidence="20">
    <location>
        <begin position="29"/>
        <end position="1435"/>
    </location>
</feature>
<dbReference type="GO" id="GO:0016324">
    <property type="term" value="C:apical plasma membrane"/>
    <property type="evidence" value="ECO:0007669"/>
    <property type="project" value="UniProtKB-SubCell"/>
</dbReference>
<gene>
    <name evidence="24" type="primary">CRB2</name>
</gene>
<evidence type="ECO:0000256" key="11">
    <source>
        <dbReference type="ARBA" id="ARBA00023157"/>
    </source>
</evidence>
<dbReference type="InterPro" id="IPR001791">
    <property type="entry name" value="Laminin_G"/>
</dbReference>
<keyword evidence="12" id="KW-0325">Glycoprotein</keyword>
<dbReference type="GO" id="GO:0005576">
    <property type="term" value="C:extracellular region"/>
    <property type="evidence" value="ECO:0007669"/>
    <property type="project" value="UniProtKB-SubCell"/>
</dbReference>
<feature type="disulfide bond" evidence="17">
    <location>
        <begin position="494"/>
        <end position="503"/>
    </location>
</feature>
<feature type="disulfide bond" evidence="18">
    <location>
        <begin position="691"/>
        <end position="718"/>
    </location>
</feature>
<dbReference type="Pfam" id="PF07645">
    <property type="entry name" value="EGF_CA"/>
    <property type="match status" value="1"/>
</dbReference>
<dbReference type="GO" id="GO:0005112">
    <property type="term" value="F:Notch binding"/>
    <property type="evidence" value="ECO:0007669"/>
    <property type="project" value="TreeGrafter"/>
</dbReference>
<feature type="domain" description="EGF-like" evidence="22">
    <location>
        <begin position="927"/>
        <end position="963"/>
    </location>
</feature>
<keyword evidence="10 19" id="KW-0472">Membrane</keyword>
<reference evidence="24" key="1">
    <citation type="submission" date="2025-08" db="UniProtKB">
        <authorList>
            <consortium name="RefSeq"/>
        </authorList>
    </citation>
    <scope>IDENTIFICATION</scope>
    <source>
        <tissue evidence="24">Spleen</tissue>
    </source>
</reference>
<dbReference type="FunFam" id="2.60.120.200:FF:000130">
    <property type="entry name" value="Crumbs 2, cell polarity complex component"/>
    <property type="match status" value="1"/>
</dbReference>
<dbReference type="GO" id="GO:0007369">
    <property type="term" value="P:gastrulation"/>
    <property type="evidence" value="ECO:0007669"/>
    <property type="project" value="UniProtKB-KW"/>
</dbReference>
<feature type="transmembrane region" description="Helical" evidence="19">
    <location>
        <begin position="1375"/>
        <end position="1398"/>
    </location>
</feature>
<evidence type="ECO:0000259" key="22">
    <source>
        <dbReference type="PROSITE" id="PS50026"/>
    </source>
</evidence>
<comment type="similarity">
    <text evidence="14">Belongs to the Crumbs protein family.</text>
</comment>
<feature type="disulfide bond" evidence="17">
    <location>
        <begin position="123"/>
        <end position="132"/>
    </location>
</feature>
<feature type="domain" description="EGF-like" evidence="22">
    <location>
        <begin position="294"/>
        <end position="331"/>
    </location>
</feature>
<dbReference type="PROSITE" id="PS01186">
    <property type="entry name" value="EGF_2"/>
    <property type="match status" value="12"/>
</dbReference>
<evidence type="ECO:0000256" key="14">
    <source>
        <dbReference type="ARBA" id="ARBA00060989"/>
    </source>
</evidence>
<feature type="disulfide bond" evidence="17">
    <location>
        <begin position="1194"/>
        <end position="1203"/>
    </location>
</feature>
<feature type="disulfide bond" evidence="17">
    <location>
        <begin position="1310"/>
        <end position="1319"/>
    </location>
</feature>
<feature type="domain" description="EGF-like" evidence="22">
    <location>
        <begin position="53"/>
        <end position="93"/>
    </location>
</feature>
<evidence type="ECO:0000256" key="3">
    <source>
        <dbReference type="ARBA" id="ARBA00022475"/>
    </source>
</evidence>
<feature type="disulfide bond" evidence="17">
    <location>
        <begin position="206"/>
        <end position="215"/>
    </location>
</feature>
<dbReference type="SMART" id="SM00181">
    <property type="entry name" value="EGF"/>
    <property type="match status" value="19"/>
</dbReference>
<dbReference type="PANTHER" id="PTHR12916:SF14">
    <property type="entry name" value="CRUMBS 1, CELL POLARITY COMPLEX COMPONENT"/>
    <property type="match status" value="1"/>
</dbReference>
<dbReference type="Gene3D" id="2.60.120.200">
    <property type="match status" value="3"/>
</dbReference>
<dbReference type="CDD" id="cd00110">
    <property type="entry name" value="LamG"/>
    <property type="match status" value="3"/>
</dbReference>
<dbReference type="FunFam" id="2.10.25.10:FF:000208">
    <property type="entry name" value="Crumbs 2, cell polarity complex component"/>
    <property type="match status" value="1"/>
</dbReference>
<dbReference type="PRINTS" id="PR00010">
    <property type="entry name" value="EGFBLOOD"/>
</dbReference>
<comment type="caution">
    <text evidence="17">Lacks conserved residue(s) required for the propagation of feature annotation.</text>
</comment>
<dbReference type="Pfam" id="PF02210">
    <property type="entry name" value="Laminin_G_2"/>
    <property type="match status" value="2"/>
</dbReference>
<evidence type="ECO:0000313" key="23">
    <source>
        <dbReference type="Proteomes" id="UP000515140"/>
    </source>
</evidence>
<dbReference type="InterPro" id="IPR000152">
    <property type="entry name" value="EGF-type_Asp/Asn_hydroxyl_site"/>
</dbReference>
<dbReference type="FunFam" id="2.10.25.10:FF:000039">
    <property type="entry name" value="Crumbs cell polarity complex component 1"/>
    <property type="match status" value="1"/>
</dbReference>
<keyword evidence="13" id="KW-0217">Developmental protein</keyword>
<dbReference type="SMART" id="SM00282">
    <property type="entry name" value="LamG"/>
    <property type="match status" value="3"/>
</dbReference>
<dbReference type="PROSITE" id="PS01187">
    <property type="entry name" value="EGF_CA"/>
    <property type="match status" value="5"/>
</dbReference>
<dbReference type="FunFam" id="2.10.25.10:FF:000122">
    <property type="entry name" value="Protein crumbs homolog 2"/>
    <property type="match status" value="1"/>
</dbReference>
<keyword evidence="23" id="KW-1185">Reference proteome</keyword>
<dbReference type="GO" id="GO:0050877">
    <property type="term" value="P:nervous system process"/>
    <property type="evidence" value="ECO:0007669"/>
    <property type="project" value="UniProtKB-ARBA"/>
</dbReference>
<evidence type="ECO:0000256" key="17">
    <source>
        <dbReference type="PROSITE-ProRule" id="PRU00076"/>
    </source>
</evidence>
<dbReference type="SMART" id="SM00179">
    <property type="entry name" value="EGF_CA"/>
    <property type="match status" value="17"/>
</dbReference>
<dbReference type="GO" id="GO:0005509">
    <property type="term" value="F:calcium ion binding"/>
    <property type="evidence" value="ECO:0007669"/>
    <property type="project" value="InterPro"/>
</dbReference>
<feature type="domain" description="EGF-like" evidence="22">
    <location>
        <begin position="218"/>
        <end position="254"/>
    </location>
</feature>
<dbReference type="InterPro" id="IPR001881">
    <property type="entry name" value="EGF-like_Ca-bd_dom"/>
</dbReference>
<evidence type="ECO:0000256" key="8">
    <source>
        <dbReference type="ARBA" id="ARBA00022737"/>
    </source>
</evidence>
<feature type="disulfide bond" evidence="17">
    <location>
        <begin position="953"/>
        <end position="962"/>
    </location>
</feature>
<evidence type="ECO:0000256" key="16">
    <source>
        <dbReference type="ARBA" id="ARBA00080891"/>
    </source>
</evidence>
<dbReference type="InterPro" id="IPR009030">
    <property type="entry name" value="Growth_fac_rcpt_cys_sf"/>
</dbReference>
<evidence type="ECO:0000259" key="21">
    <source>
        <dbReference type="PROSITE" id="PS50025"/>
    </source>
</evidence>
<dbReference type="Pfam" id="PF12661">
    <property type="entry name" value="hEGF"/>
    <property type="match status" value="2"/>
</dbReference>
<dbReference type="GO" id="GO:0007219">
    <property type="term" value="P:Notch signaling pathway"/>
    <property type="evidence" value="ECO:0007669"/>
    <property type="project" value="TreeGrafter"/>
</dbReference>
<feature type="disulfide bond" evidence="17">
    <location>
        <begin position="456"/>
        <end position="465"/>
    </location>
</feature>
<dbReference type="FunFam" id="2.10.25.10:FF:000327">
    <property type="entry name" value="neurogenic locus notch homolog protein 4"/>
    <property type="match status" value="1"/>
</dbReference>
<feature type="disulfide bond" evidence="17">
    <location>
        <begin position="746"/>
        <end position="755"/>
    </location>
</feature>
<feature type="disulfide bond" evidence="17">
    <location>
        <begin position="1210"/>
        <end position="1220"/>
    </location>
</feature>
<evidence type="ECO:0000256" key="10">
    <source>
        <dbReference type="ARBA" id="ARBA00023136"/>
    </source>
</evidence>
<feature type="disulfide bond" evidence="17">
    <location>
        <begin position="1348"/>
        <end position="1357"/>
    </location>
</feature>
<feature type="domain" description="Laminin G" evidence="21">
    <location>
        <begin position="548"/>
        <end position="718"/>
    </location>
</feature>
<feature type="domain" description="EGF-like" evidence="22">
    <location>
        <begin position="180"/>
        <end position="216"/>
    </location>
</feature>
<protein>
    <recommendedName>
        <fullName evidence="15">Protein crumbs homolog 2</fullName>
    </recommendedName>
    <alternativeName>
        <fullName evidence="16">Crumbs-like protein 2</fullName>
    </alternativeName>
</protein>
<feature type="disulfide bond" evidence="17">
    <location>
        <begin position="104"/>
        <end position="121"/>
    </location>
</feature>
<dbReference type="PROSITE" id="PS00022">
    <property type="entry name" value="EGF_1"/>
    <property type="match status" value="16"/>
</dbReference>
<dbReference type="SUPFAM" id="SSF57196">
    <property type="entry name" value="EGF/Laminin"/>
    <property type="match status" value="11"/>
</dbReference>
<keyword evidence="5 17" id="KW-0245">EGF-like domain</keyword>
<keyword evidence="7 20" id="KW-0732">Signal</keyword>
<evidence type="ECO:0000256" key="9">
    <source>
        <dbReference type="ARBA" id="ARBA00022989"/>
    </source>
</evidence>
<evidence type="ECO:0000256" key="7">
    <source>
        <dbReference type="ARBA" id="ARBA00022729"/>
    </source>
</evidence>
<dbReference type="CTD" id="286204"/>
<feature type="domain" description="EGF-like" evidence="22">
    <location>
        <begin position="468"/>
        <end position="504"/>
    </location>
</feature>
<evidence type="ECO:0000256" key="4">
    <source>
        <dbReference type="ARBA" id="ARBA00022525"/>
    </source>
</evidence>
<dbReference type="InParanoid" id="A0A6P5IXD1"/>
<dbReference type="InterPro" id="IPR018097">
    <property type="entry name" value="EGF_Ca-bd_CS"/>
</dbReference>
<keyword evidence="11 17" id="KW-1015">Disulfide bond</keyword>
<dbReference type="Gene3D" id="2.10.25.10">
    <property type="entry name" value="Laminin"/>
    <property type="match status" value="18"/>
</dbReference>
<feature type="domain" description="EGF-like" evidence="22">
    <location>
        <begin position="256"/>
        <end position="292"/>
    </location>
</feature>
<evidence type="ECO:0000256" key="15">
    <source>
        <dbReference type="ARBA" id="ARBA00072415"/>
    </source>
</evidence>
<evidence type="ECO:0000256" key="5">
    <source>
        <dbReference type="ARBA" id="ARBA00022536"/>
    </source>
</evidence>
<feature type="disulfide bond" evidence="17">
    <location>
        <begin position="1231"/>
        <end position="1240"/>
    </location>
</feature>
<dbReference type="KEGG" id="pcw:110194953"/>
<dbReference type="InterPro" id="IPR013032">
    <property type="entry name" value="EGF-like_CS"/>
</dbReference>
<dbReference type="FunFam" id="2.10.25.10:FF:000143">
    <property type="entry name" value="Protein crumbs 1"/>
    <property type="match status" value="1"/>
</dbReference>
<keyword evidence="8" id="KW-0677">Repeat</keyword>
<dbReference type="GeneID" id="110194953"/>
<dbReference type="FunFam" id="2.10.25.10:FF:000279">
    <property type="entry name" value="Neurogenic locus notch 1"/>
    <property type="match status" value="1"/>
</dbReference>
<feature type="domain" description="EGF-like" evidence="22">
    <location>
        <begin position="720"/>
        <end position="756"/>
    </location>
</feature>
<name>A0A6P5IXD1_PHACI</name>
<dbReference type="RefSeq" id="XP_020823239.1">
    <property type="nucleotide sequence ID" value="XM_020967580.1"/>
</dbReference>
<evidence type="ECO:0000256" key="1">
    <source>
        <dbReference type="ARBA" id="ARBA00004247"/>
    </source>
</evidence>
<feature type="domain" description="EGF-like" evidence="22">
    <location>
        <begin position="1322"/>
        <end position="1358"/>
    </location>
</feature>
<sequence length="1435" mass="152191">MELERSDPRSRSLLLFLLLLFLLPLPLSLPLSLSQTLPQELSREPSGTWSSPGPSGCAPDPCTHGGTCQNTSSGGFLCVCPTEPVAYVGTFCEKLYYACSEQVCPENQICHAALGVLNHTCHCPPGFWGPNCSLIDCGEDGCLGNCAAQPCHHGATCLAAGAGFACLCPPGWTGPLCEEDVDECMSGPCQNGALCVDGPGGFLCYCVPGFQGPRCELDIDECASRPCKHEASCVNRVDGYRCLCSPGYTGLNCETEIDECESDPCQNGGSCLEGVGSYQCLCSPGYTGHNCQVDIDECESQPCANGGICHNFIDRFQCNCSGTGFEGALCEVEVLECLSNPCLHNATCLDGLSNYTCVCLPGYHGEHCEMDEDECGGAPASMGAFVSSDPIKSLYGGAQPVFPGTFSYSSAAGFMCQCLPGFTGDNCSVDVNECESQPCLNGGTCEDLPNSFQCHCLAGYTGVSCTVNVDDCASEPCFHGASCEDGINDYVCHCPPTWGGKDCSVLLTGCEGHACQHGAQCIPIYKAGAHSYTCHCLPGFHGPMCTQSTTFSLATGGFLLVALPVGDGPGQPAVSLRFRTTLPDGLLFFRGDTVESLTLELSQGTLWATLRSQRTELPLSLSTPSLSDGHWHRAEVVLHSALELRLWHEACGNGHCLKSHPLVEEVALDSPAFLTVHVGGGAGTTPSFVGCLEDVRVDGHMLVPEDLADGRPGVRLGCEHTDWCSSGPCDHGGSCVDLWTTFRCDCPRPYEGPTCSQEPPAWTFGLGGSNSMASFLLRDAPGPNLSVSFVLRTREAAGLLLQVTSDSLPAYTVFLARGEVCVETAYTSVATLPGRLDDGRRHLVTLSLGPGQLRGLPLGPTYEVHIGGLAPPAWAEHWGGSFKGCLQDIRLNSLRLDFLPLLHPGNWTSSGEVYEGQASNLTLGCVSEDTCRSEPCHNGGTCTVTWNDFMCSCPPNFTGPTCAKRLWCQDQPCPPPTTCAEVPDGYVCLANATFQDQPPAVFTSYNMSAKREFTALSLAFRTRDPEAILLQAAGEGASLWVAIRNGSLSMSIQSGNSIEGATFRGMVPVSDGAWHLVTLTMEEPAASISPWLLQLDGARNTTLWGQAGSLDFLHNHVQVVLAENFTGCLGRVTLGGLDLPFVRLAMSLPQPEQFLLDGGDDISLGCHGSPVCLVEACLHGGTCQDLFNAFSCACRAGWDGPRCEVDVDECGSAPCVHGHCGNLPGSYQCHCTPGYTGRDCESDVDDCFQHACLHGATCVDRVLSYSCLCPPEFSGPLCQWSFPPDECGHNFTCLNGGHCSDGPWGANCTCPMGYTGLRCQIRVPECEPNPCQNGGTCQGAGSEVECICSSSFGGRRCDVAKGPPVMLFPFPLIEVVVPVACGCLLLLLIGLLSGVLAARKRRQSEGTYSPSQQEVAGARLEMDSVLKVPPEERLI</sequence>